<dbReference type="PATRIC" id="fig|1185652.3.peg.2015"/>
<dbReference type="KEGG" id="sfd:USDA257_c19450"/>
<reference evidence="2 3" key="1">
    <citation type="journal article" date="2012" name="J. Bacteriol.">
        <title>Complete genome sequence of the broad-host-range strain Sinorhizobium fredii USDA257.</title>
        <authorList>
            <person name="Schuldes J."/>
            <person name="Rodriguez Orbegoso M."/>
            <person name="Schmeisser C."/>
            <person name="Krishnan H.B."/>
            <person name="Daniel R."/>
            <person name="Streit W.R."/>
        </authorList>
    </citation>
    <scope>NUCLEOTIDE SEQUENCE [LARGE SCALE GENOMIC DNA]</scope>
    <source>
        <strain evidence="2 3">USDA 257</strain>
    </source>
</reference>
<name>I3X3S4_SINF2</name>
<organism evidence="2 3">
    <name type="scientific">Sinorhizobium fredii (strain USDA 257)</name>
    <dbReference type="NCBI Taxonomy" id="1185652"/>
    <lineage>
        <taxon>Bacteria</taxon>
        <taxon>Pseudomonadati</taxon>
        <taxon>Pseudomonadota</taxon>
        <taxon>Alphaproteobacteria</taxon>
        <taxon>Hyphomicrobiales</taxon>
        <taxon>Rhizobiaceae</taxon>
        <taxon>Sinorhizobium/Ensifer group</taxon>
        <taxon>Sinorhizobium</taxon>
    </lineage>
</organism>
<proteinExistence type="predicted"/>
<sequence>MSSYDGIQTATVIRYPYLRGKPEKGRQRGGRIGQSPSA</sequence>
<accession>I3X3S4</accession>
<evidence type="ECO:0000313" key="2">
    <source>
        <dbReference type="EMBL" id="AFL50530.1"/>
    </source>
</evidence>
<gene>
    <name evidence="2" type="ORF">USDA257_c19450</name>
</gene>
<protein>
    <submittedName>
        <fullName evidence="2">Uncharacterized protein</fullName>
    </submittedName>
</protein>
<dbReference type="HOGENOM" id="CLU_3333060_0_0_5"/>
<dbReference type="AlphaFoldDB" id="I3X3S4"/>
<dbReference type="Proteomes" id="UP000006180">
    <property type="component" value="Chromosome"/>
</dbReference>
<dbReference type="EMBL" id="CP003563">
    <property type="protein sequence ID" value="AFL50530.1"/>
    <property type="molecule type" value="Genomic_DNA"/>
</dbReference>
<feature type="region of interest" description="Disordered" evidence="1">
    <location>
        <begin position="18"/>
        <end position="38"/>
    </location>
</feature>
<evidence type="ECO:0000313" key="3">
    <source>
        <dbReference type="Proteomes" id="UP000006180"/>
    </source>
</evidence>
<evidence type="ECO:0000256" key="1">
    <source>
        <dbReference type="SAM" id="MobiDB-lite"/>
    </source>
</evidence>